<evidence type="ECO:0000256" key="2">
    <source>
        <dbReference type="ARBA" id="ARBA00022729"/>
    </source>
</evidence>
<feature type="domain" description="Beta-mannosidase-like galactose-binding" evidence="7">
    <location>
        <begin position="13"/>
        <end position="182"/>
    </location>
</feature>
<dbReference type="Pfam" id="PF22666">
    <property type="entry name" value="Glyco_hydro_2_N2"/>
    <property type="match status" value="1"/>
</dbReference>
<evidence type="ECO:0000256" key="6">
    <source>
        <dbReference type="ARBA" id="ARBA00023295"/>
    </source>
</evidence>
<dbReference type="FunFam" id="2.60.120.260:FF:000060">
    <property type="entry name" value="Probable beta-mannosidase"/>
    <property type="match status" value="1"/>
</dbReference>
<keyword evidence="2" id="KW-0732">Signal</keyword>
<dbReference type="InterPro" id="IPR008979">
    <property type="entry name" value="Galactose-bd-like_sf"/>
</dbReference>
<feature type="non-terminal residue" evidence="8">
    <location>
        <position position="216"/>
    </location>
</feature>
<comment type="subcellular location">
    <subcellularLocation>
        <location evidence="1">Lysosome</location>
    </subcellularLocation>
</comment>
<evidence type="ECO:0000256" key="5">
    <source>
        <dbReference type="ARBA" id="ARBA00023228"/>
    </source>
</evidence>
<keyword evidence="5" id="KW-0458">Lysosome</keyword>
<evidence type="ECO:0000256" key="3">
    <source>
        <dbReference type="ARBA" id="ARBA00022801"/>
    </source>
</evidence>
<dbReference type="InterPro" id="IPR054593">
    <property type="entry name" value="Beta-mannosidase-like_N2"/>
</dbReference>
<comment type="caution">
    <text evidence="8">The sequence shown here is derived from an EMBL/GenBank/DDBJ whole genome shotgun (WGS) entry which is preliminary data.</text>
</comment>
<sequence>MEKVKVLPLNNNWSLVNKKKSIEIPTEVPGSVFEALLDNNIIEDPFYGLREHEVSWVYESEWDYEMEFDLEPSFLEHKNILLRFYGLDTISEIILNDDILGFTDNMFTKYDFSVKSKLRCNRNSLIVKFKSPVLRAREEKEKRGSNLNTGYAAIPGVPYLRKAQYSFGWDWGPKLPDIGIWKPVELIGYDDLKIDSVYINQKLHYNKNPEKLPDLR</sequence>
<keyword evidence="6" id="KW-0326">Glycosidase</keyword>
<reference evidence="8" key="1">
    <citation type="journal article" date="2014" name="Front. Microbiol.">
        <title>High frequency of phylogenetically diverse reductive dehalogenase-homologous genes in deep subseafloor sedimentary metagenomes.</title>
        <authorList>
            <person name="Kawai M."/>
            <person name="Futagami T."/>
            <person name="Toyoda A."/>
            <person name="Takaki Y."/>
            <person name="Nishi S."/>
            <person name="Hori S."/>
            <person name="Arai W."/>
            <person name="Tsubouchi T."/>
            <person name="Morono Y."/>
            <person name="Uchiyama I."/>
            <person name="Ito T."/>
            <person name="Fujiyama A."/>
            <person name="Inagaki F."/>
            <person name="Takami H."/>
        </authorList>
    </citation>
    <scope>NUCLEOTIDE SEQUENCE</scope>
    <source>
        <strain evidence="8">Expedition CK06-06</strain>
    </source>
</reference>
<keyword evidence="4" id="KW-0325">Glycoprotein</keyword>
<evidence type="ECO:0000313" key="8">
    <source>
        <dbReference type="EMBL" id="GAH03687.1"/>
    </source>
</evidence>
<dbReference type="GO" id="GO:0004567">
    <property type="term" value="F:beta-mannosidase activity"/>
    <property type="evidence" value="ECO:0007669"/>
    <property type="project" value="TreeGrafter"/>
</dbReference>
<evidence type="ECO:0000256" key="4">
    <source>
        <dbReference type="ARBA" id="ARBA00023180"/>
    </source>
</evidence>
<proteinExistence type="predicted"/>
<protein>
    <recommendedName>
        <fullName evidence="7">Beta-mannosidase-like galactose-binding domain-containing protein</fullName>
    </recommendedName>
</protein>
<dbReference type="PANTHER" id="PTHR43730:SF1">
    <property type="entry name" value="BETA-MANNOSIDASE"/>
    <property type="match status" value="1"/>
</dbReference>
<dbReference type="PANTHER" id="PTHR43730">
    <property type="entry name" value="BETA-MANNOSIDASE"/>
    <property type="match status" value="1"/>
</dbReference>
<dbReference type="GO" id="GO:0006516">
    <property type="term" value="P:glycoprotein catabolic process"/>
    <property type="evidence" value="ECO:0007669"/>
    <property type="project" value="TreeGrafter"/>
</dbReference>
<dbReference type="Gene3D" id="2.60.120.260">
    <property type="entry name" value="Galactose-binding domain-like"/>
    <property type="match status" value="1"/>
</dbReference>
<dbReference type="EMBL" id="BART01023055">
    <property type="protein sequence ID" value="GAH03687.1"/>
    <property type="molecule type" value="Genomic_DNA"/>
</dbReference>
<evidence type="ECO:0000256" key="1">
    <source>
        <dbReference type="ARBA" id="ARBA00004371"/>
    </source>
</evidence>
<dbReference type="AlphaFoldDB" id="X1C8I5"/>
<dbReference type="InterPro" id="IPR050887">
    <property type="entry name" value="Beta-mannosidase_GH2"/>
</dbReference>
<organism evidence="8">
    <name type="scientific">marine sediment metagenome</name>
    <dbReference type="NCBI Taxonomy" id="412755"/>
    <lineage>
        <taxon>unclassified sequences</taxon>
        <taxon>metagenomes</taxon>
        <taxon>ecological metagenomes</taxon>
    </lineage>
</organism>
<evidence type="ECO:0000259" key="7">
    <source>
        <dbReference type="Pfam" id="PF22666"/>
    </source>
</evidence>
<accession>X1C8I5</accession>
<name>X1C8I5_9ZZZZ</name>
<dbReference type="SUPFAM" id="SSF49785">
    <property type="entry name" value="Galactose-binding domain-like"/>
    <property type="match status" value="1"/>
</dbReference>
<dbReference type="GO" id="GO:0005764">
    <property type="term" value="C:lysosome"/>
    <property type="evidence" value="ECO:0007669"/>
    <property type="project" value="UniProtKB-SubCell"/>
</dbReference>
<gene>
    <name evidence="8" type="ORF">S01H4_42056</name>
</gene>
<keyword evidence="3" id="KW-0378">Hydrolase</keyword>